<gene>
    <name evidence="6" type="ORF">RDI58_003504</name>
</gene>
<feature type="domain" description="GATA-type" evidence="5">
    <location>
        <begin position="62"/>
        <end position="124"/>
    </location>
</feature>
<dbReference type="SMART" id="SM00401">
    <property type="entry name" value="ZnF_GATA"/>
    <property type="match status" value="1"/>
</dbReference>
<feature type="signal peptide" evidence="4">
    <location>
        <begin position="1"/>
        <end position="21"/>
    </location>
</feature>
<evidence type="ECO:0000256" key="4">
    <source>
        <dbReference type="SAM" id="SignalP"/>
    </source>
</evidence>
<dbReference type="GO" id="GO:0008270">
    <property type="term" value="F:zinc ion binding"/>
    <property type="evidence" value="ECO:0007669"/>
    <property type="project" value="InterPro"/>
</dbReference>
<dbReference type="InterPro" id="IPR000679">
    <property type="entry name" value="Znf_GATA"/>
</dbReference>
<dbReference type="GO" id="GO:0043565">
    <property type="term" value="F:sequence-specific DNA binding"/>
    <property type="evidence" value="ECO:0007669"/>
    <property type="project" value="InterPro"/>
</dbReference>
<dbReference type="CDD" id="cd00202">
    <property type="entry name" value="ZnF_GATA"/>
    <property type="match status" value="1"/>
</dbReference>
<organism evidence="6 7">
    <name type="scientific">Solanum bulbocastanum</name>
    <name type="common">Wild potato</name>
    <dbReference type="NCBI Taxonomy" id="147425"/>
    <lineage>
        <taxon>Eukaryota</taxon>
        <taxon>Viridiplantae</taxon>
        <taxon>Streptophyta</taxon>
        <taxon>Embryophyta</taxon>
        <taxon>Tracheophyta</taxon>
        <taxon>Spermatophyta</taxon>
        <taxon>Magnoliopsida</taxon>
        <taxon>eudicotyledons</taxon>
        <taxon>Gunneridae</taxon>
        <taxon>Pentapetalae</taxon>
        <taxon>asterids</taxon>
        <taxon>lamiids</taxon>
        <taxon>Solanales</taxon>
        <taxon>Solanaceae</taxon>
        <taxon>Solanoideae</taxon>
        <taxon>Solaneae</taxon>
        <taxon>Solanum</taxon>
    </lineage>
</organism>
<feature type="chain" id="PRO_5042977617" description="GATA-type domain-containing protein" evidence="4">
    <location>
        <begin position="22"/>
        <end position="336"/>
    </location>
</feature>
<evidence type="ECO:0000313" key="7">
    <source>
        <dbReference type="Proteomes" id="UP001371456"/>
    </source>
</evidence>
<dbReference type="AlphaFoldDB" id="A0AAN8U8F1"/>
<dbReference type="InterPro" id="IPR013088">
    <property type="entry name" value="Znf_NHR/GATA"/>
</dbReference>
<evidence type="ECO:0000256" key="2">
    <source>
        <dbReference type="ARBA" id="ARBA00023125"/>
    </source>
</evidence>
<dbReference type="EMBL" id="JBANQN010000001">
    <property type="protein sequence ID" value="KAK6805719.1"/>
    <property type="molecule type" value="Genomic_DNA"/>
</dbReference>
<evidence type="ECO:0000256" key="1">
    <source>
        <dbReference type="ARBA" id="ARBA00023015"/>
    </source>
</evidence>
<accession>A0AAN8U8F1</accession>
<comment type="caution">
    <text evidence="6">The sequence shown here is derived from an EMBL/GenBank/DDBJ whole genome shotgun (WGS) entry which is preliminary data.</text>
</comment>
<evidence type="ECO:0000259" key="5">
    <source>
        <dbReference type="SMART" id="SM00401"/>
    </source>
</evidence>
<dbReference type="PANTHER" id="PTHR46855:SF19">
    <property type="entry name" value="GATA-TYPE DOMAIN-CONTAINING PROTEIN"/>
    <property type="match status" value="1"/>
</dbReference>
<dbReference type="Gene3D" id="3.30.50.10">
    <property type="entry name" value="Erythroid Transcription Factor GATA-1, subunit A"/>
    <property type="match status" value="1"/>
</dbReference>
<reference evidence="6 7" key="1">
    <citation type="submission" date="2024-02" db="EMBL/GenBank/DDBJ databases">
        <title>de novo genome assembly of Solanum bulbocastanum strain 11H21.</title>
        <authorList>
            <person name="Hosaka A.J."/>
        </authorList>
    </citation>
    <scope>NUCLEOTIDE SEQUENCE [LARGE SCALE GENOMIC DNA]</scope>
    <source>
        <tissue evidence="6">Young leaves</tissue>
    </source>
</reference>
<name>A0AAN8U8F1_SOLBU</name>
<protein>
    <recommendedName>
        <fullName evidence="5">GATA-type domain-containing protein</fullName>
    </recommendedName>
</protein>
<proteinExistence type="predicted"/>
<keyword evidence="1" id="KW-0805">Transcription regulation</keyword>
<keyword evidence="2" id="KW-0238">DNA-binding</keyword>
<evidence type="ECO:0000256" key="3">
    <source>
        <dbReference type="ARBA" id="ARBA00023163"/>
    </source>
</evidence>
<dbReference type="Proteomes" id="UP001371456">
    <property type="component" value="Unassembled WGS sequence"/>
</dbReference>
<dbReference type="PANTHER" id="PTHR46855">
    <property type="entry name" value="OSJNBB0038F03.10 PROTEIN"/>
    <property type="match status" value="1"/>
</dbReference>
<keyword evidence="3" id="KW-0804">Transcription</keyword>
<evidence type="ECO:0000313" key="6">
    <source>
        <dbReference type="EMBL" id="KAK6805719.1"/>
    </source>
</evidence>
<dbReference type="Pfam" id="PF00320">
    <property type="entry name" value="GATA"/>
    <property type="match status" value="1"/>
</dbReference>
<sequence>MTVCKFIQKLHLIDLLPMVLTTQFSVSSRLGMKENSLFFMDNHFVQIIQDVEAISLATNEHPALKCCCCFCIHTSQALWHQIETILWRNGPPEKPVLCNACGSRWRVRRTLDGYIPRHGNIEIESYQRPSDMKPARDEKKLEVGIEVSGQDGSSACLEEEMNNISSLGSAGSSSDNCMQMEETNEAYKDPLWNPDSVPRRKRSERRKHILSPVERLQRQLHNILQEPDFENISADDENIVIYARNKYIPPNEIGLGAKLLVSPPTATEHLTSLSPMAEDNDASCSVNVPVGNSNSNLNKYIPPNEIVHGAMLLISAPTTTEHSMSPSPMAVAGSEF</sequence>
<dbReference type="InterPro" id="IPR044589">
    <property type="entry name" value="GATA26/27"/>
</dbReference>
<dbReference type="GO" id="GO:0006355">
    <property type="term" value="P:regulation of DNA-templated transcription"/>
    <property type="evidence" value="ECO:0007669"/>
    <property type="project" value="InterPro"/>
</dbReference>
<keyword evidence="4" id="KW-0732">Signal</keyword>
<keyword evidence="7" id="KW-1185">Reference proteome</keyword>